<keyword evidence="3" id="KW-1185">Reference proteome</keyword>
<sequence length="446" mass="50465">MRLPQKFFLLLLLVTVVTLLGSADAARGNRRNKSSCKYKRKGVDGACDVATNKKQVTFALKARKSSPKCEPTKVVSLDCDDFSASKKQKGRKMAMKKRCKYVRNRTEKPKCDLATNTKTIVRNLRVTEGVPPPDNCPLVKTIKKRCGRGGRKGNKRRNKNNGCVYDKQPWSECNVESNTRQREMVLVQGEATQCLPKKIVTKKCRKECRYIKGEWSPCDPNTNLKHRSLTPKPGSLQQCQSTVQARPCRRRAELTAPKSNKCKYSLSEWSPCDLRTNTMTQMMTLKSGDPNVCMRWKKLTRKCKIACKFRRGEWSDCDDKTELTTRVDTLVKGNARECAPTREITKKCKKACKYTFGDWGECDPKTNARTRVKKLIKGDADKCKAEELVSKPCTKRDGGERCFFGSWGDFGPCNNGVTTKHRPLLQGGVECERKAVITKACERSES</sequence>
<dbReference type="InterPro" id="IPR020090">
    <property type="entry name" value="PTN/MK_C_dom"/>
</dbReference>
<feature type="chain" id="PRO_5047001201" evidence="1">
    <location>
        <begin position="26"/>
        <end position="446"/>
    </location>
</feature>
<evidence type="ECO:0000313" key="4">
    <source>
        <dbReference type="RefSeq" id="XP_035828259.1"/>
    </source>
</evidence>
<dbReference type="RefSeq" id="XP_035828259.1">
    <property type="nucleotide sequence ID" value="XM_035972366.1"/>
</dbReference>
<organism evidence="3 4">
    <name type="scientific">Aplysia californica</name>
    <name type="common">California sea hare</name>
    <dbReference type="NCBI Taxonomy" id="6500"/>
    <lineage>
        <taxon>Eukaryota</taxon>
        <taxon>Metazoa</taxon>
        <taxon>Spiralia</taxon>
        <taxon>Lophotrochozoa</taxon>
        <taxon>Mollusca</taxon>
        <taxon>Gastropoda</taxon>
        <taxon>Heterobranchia</taxon>
        <taxon>Euthyneura</taxon>
        <taxon>Tectipleura</taxon>
        <taxon>Aplysiida</taxon>
        <taxon>Aplysioidea</taxon>
        <taxon>Aplysiidae</taxon>
        <taxon>Aplysia</taxon>
    </lineage>
</organism>
<reference evidence="4" key="1">
    <citation type="submission" date="2025-08" db="UniProtKB">
        <authorList>
            <consortium name="RefSeq"/>
        </authorList>
    </citation>
    <scope>IDENTIFICATION</scope>
</reference>
<feature type="domain" description="Pleiotrophin/Midkine C-terminal" evidence="2">
    <location>
        <begin position="161"/>
        <end position="206"/>
    </location>
</feature>
<feature type="domain" description="Pleiotrophin/Midkine C-terminal" evidence="2">
    <location>
        <begin position="349"/>
        <end position="396"/>
    </location>
</feature>
<accession>A0ABM1W0R6</accession>
<dbReference type="InterPro" id="IPR020091">
    <property type="entry name" value="PTN/MK_diS_sf"/>
</dbReference>
<evidence type="ECO:0000256" key="1">
    <source>
        <dbReference type="SAM" id="SignalP"/>
    </source>
</evidence>
<evidence type="ECO:0000313" key="3">
    <source>
        <dbReference type="Proteomes" id="UP000694888"/>
    </source>
</evidence>
<proteinExistence type="predicted"/>
<dbReference type="PANTHER" id="PTHR21050:SF1">
    <property type="entry name" value="MIDKINE AND PLEIOTROPHIN 1, ISOFORM A-RELATED"/>
    <property type="match status" value="1"/>
</dbReference>
<dbReference type="PANTHER" id="PTHR21050">
    <property type="entry name" value="MIDKINE AND PLEIOTROPHIN 1, ISOFORM A-RELATED"/>
    <property type="match status" value="1"/>
</dbReference>
<dbReference type="InterPro" id="IPR038130">
    <property type="entry name" value="PTN/MK_C_dom_sf"/>
</dbReference>
<dbReference type="GeneID" id="101855139"/>
<name>A0ABM1W0R6_APLCA</name>
<keyword evidence="1" id="KW-0732">Signal</keyword>
<protein>
    <submittedName>
        <fullName evidence="4">Uncharacterized protein LOC101855139</fullName>
    </submittedName>
</protein>
<dbReference type="Pfam" id="PF01091">
    <property type="entry name" value="PTN_MK_C"/>
    <property type="match status" value="4"/>
</dbReference>
<dbReference type="SUPFAM" id="SSF57288">
    <property type="entry name" value="Midkine"/>
    <property type="match status" value="1"/>
</dbReference>
<dbReference type="Proteomes" id="UP000694888">
    <property type="component" value="Unplaced"/>
</dbReference>
<gene>
    <name evidence="4" type="primary">LOC101855139</name>
</gene>
<feature type="domain" description="Pleiotrophin/Midkine C-terminal" evidence="2">
    <location>
        <begin position="34"/>
        <end position="93"/>
    </location>
</feature>
<evidence type="ECO:0000259" key="2">
    <source>
        <dbReference type="Pfam" id="PF01091"/>
    </source>
</evidence>
<dbReference type="Gene3D" id="2.30.90.10">
    <property type="entry name" value="Heparin-binding Growth Factor, Midkine, Chain A- C-terminal Domain"/>
    <property type="match status" value="7"/>
</dbReference>
<feature type="domain" description="Pleiotrophin/Midkine C-terminal" evidence="2">
    <location>
        <begin position="260"/>
        <end position="304"/>
    </location>
</feature>
<feature type="signal peptide" evidence="1">
    <location>
        <begin position="1"/>
        <end position="25"/>
    </location>
</feature>